<comment type="caution">
    <text evidence="3">The sequence shown here is derived from an EMBL/GenBank/DDBJ whole genome shotgun (WGS) entry which is preliminary data.</text>
</comment>
<evidence type="ECO:0000313" key="3">
    <source>
        <dbReference type="EMBL" id="GAA3558339.1"/>
    </source>
</evidence>
<organism evidence="3 4">
    <name type="scientific">Nonomuraea rosea</name>
    <dbReference type="NCBI Taxonomy" id="638574"/>
    <lineage>
        <taxon>Bacteria</taxon>
        <taxon>Bacillati</taxon>
        <taxon>Actinomycetota</taxon>
        <taxon>Actinomycetes</taxon>
        <taxon>Streptosporangiales</taxon>
        <taxon>Streptosporangiaceae</taxon>
        <taxon>Nonomuraea</taxon>
    </lineage>
</organism>
<name>A0ABP6WY83_9ACTN</name>
<sequence length="275" mass="30318">MTMALTLPAFTPLQASLWLTLCGRALDNRSSHRILGDETADEIVRRTGYDYQALHIIPSAALNIAHRAKKLDEVAARFFVRHPGAIGVDLGAGLDSRALRIAPPPAADWYDVDFPEVVEARRMALPDRANPHGVGADLTDPAWLDALPADRPAVIVADGLIAFLSEEEMVSLVNRLVAHFPSGEIAFNGYSRFAVWAQKRFAGATSIAGLTRFPGFDDPRTPERWNSKIKLVKEILCTREPEVADFPPALRLFTRLAAPSASWSRKGNVVLHYRF</sequence>
<proteinExistence type="predicted"/>
<reference evidence="4" key="1">
    <citation type="journal article" date="2019" name="Int. J. Syst. Evol. Microbiol.">
        <title>The Global Catalogue of Microorganisms (GCM) 10K type strain sequencing project: providing services to taxonomists for standard genome sequencing and annotation.</title>
        <authorList>
            <consortium name="The Broad Institute Genomics Platform"/>
            <consortium name="The Broad Institute Genome Sequencing Center for Infectious Disease"/>
            <person name="Wu L."/>
            <person name="Ma J."/>
        </authorList>
    </citation>
    <scope>NUCLEOTIDE SEQUENCE [LARGE SCALE GENOMIC DNA]</scope>
    <source>
        <strain evidence="4">JCM 17326</strain>
    </source>
</reference>
<dbReference type="Proteomes" id="UP001500630">
    <property type="component" value="Unassembled WGS sequence"/>
</dbReference>
<keyword evidence="2" id="KW-0808">Transferase</keyword>
<dbReference type="Pfam" id="PF04072">
    <property type="entry name" value="LCM"/>
    <property type="match status" value="1"/>
</dbReference>
<dbReference type="InterPro" id="IPR016874">
    <property type="entry name" value="TcmP-like"/>
</dbReference>
<keyword evidence="4" id="KW-1185">Reference proteome</keyword>
<protein>
    <submittedName>
        <fullName evidence="3">Class I SAM-dependent methyltransferase</fullName>
    </submittedName>
</protein>
<evidence type="ECO:0000256" key="1">
    <source>
        <dbReference type="ARBA" id="ARBA00022603"/>
    </source>
</evidence>
<evidence type="ECO:0000256" key="2">
    <source>
        <dbReference type="ARBA" id="ARBA00022679"/>
    </source>
</evidence>
<dbReference type="GO" id="GO:0032259">
    <property type="term" value="P:methylation"/>
    <property type="evidence" value="ECO:0007669"/>
    <property type="project" value="UniProtKB-KW"/>
</dbReference>
<gene>
    <name evidence="3" type="ORF">GCM10022419_043710</name>
</gene>
<dbReference type="SUPFAM" id="SSF53335">
    <property type="entry name" value="S-adenosyl-L-methionine-dependent methyltransferases"/>
    <property type="match status" value="1"/>
</dbReference>
<dbReference type="EMBL" id="BAABDQ010000008">
    <property type="protein sequence ID" value="GAA3558339.1"/>
    <property type="molecule type" value="Genomic_DNA"/>
</dbReference>
<dbReference type="GO" id="GO:0008168">
    <property type="term" value="F:methyltransferase activity"/>
    <property type="evidence" value="ECO:0007669"/>
    <property type="project" value="UniProtKB-KW"/>
</dbReference>
<accession>A0ABP6WY83</accession>
<dbReference type="PANTHER" id="PTHR43619">
    <property type="entry name" value="S-ADENOSYL-L-METHIONINE-DEPENDENT METHYLTRANSFERASE YKTD-RELATED"/>
    <property type="match status" value="1"/>
</dbReference>
<keyword evidence="1 3" id="KW-0489">Methyltransferase</keyword>
<dbReference type="InterPro" id="IPR007213">
    <property type="entry name" value="Ppm1/Ppm2/Tcmp"/>
</dbReference>
<dbReference type="PIRSF" id="PIRSF028177">
    <property type="entry name" value="Polyketide_synth_Omtfrase_TcmP"/>
    <property type="match status" value="1"/>
</dbReference>
<dbReference type="Gene3D" id="3.40.50.150">
    <property type="entry name" value="Vaccinia Virus protein VP39"/>
    <property type="match status" value="1"/>
</dbReference>
<evidence type="ECO:0000313" key="4">
    <source>
        <dbReference type="Proteomes" id="UP001500630"/>
    </source>
</evidence>
<dbReference type="PANTHER" id="PTHR43619:SF2">
    <property type="entry name" value="S-ADENOSYL-L-METHIONINE-DEPENDENT METHYLTRANSFERASES SUPERFAMILY PROTEIN"/>
    <property type="match status" value="1"/>
</dbReference>
<dbReference type="InterPro" id="IPR029063">
    <property type="entry name" value="SAM-dependent_MTases_sf"/>
</dbReference>